<dbReference type="EMBL" id="CP029353">
    <property type="protein sequence ID" value="AWK87473.1"/>
    <property type="molecule type" value="Genomic_DNA"/>
</dbReference>
<evidence type="ECO:0000313" key="2">
    <source>
        <dbReference type="EMBL" id="AWK87473.1"/>
    </source>
</evidence>
<dbReference type="SUPFAM" id="SSF47598">
    <property type="entry name" value="Ribbon-helix-helix"/>
    <property type="match status" value="1"/>
</dbReference>
<dbReference type="Gene3D" id="1.10.1220.10">
    <property type="entry name" value="Met repressor-like"/>
    <property type="match status" value="1"/>
</dbReference>
<accession>A0A2S2CSH1</accession>
<reference evidence="3" key="1">
    <citation type="submission" date="2018-05" db="EMBL/GenBank/DDBJ databases">
        <title>Azospirillum thermophila sp. nov., a novel isolated from hot spring.</title>
        <authorList>
            <person name="Zhao Z."/>
        </authorList>
    </citation>
    <scope>NUCLEOTIDE SEQUENCE [LARGE SCALE GENOMIC DNA]</scope>
    <source>
        <strain evidence="3">CFH 70021</strain>
    </source>
</reference>
<dbReference type="InterPro" id="IPR053853">
    <property type="entry name" value="FitA-like_RHH"/>
</dbReference>
<evidence type="ECO:0000259" key="1">
    <source>
        <dbReference type="Pfam" id="PF22513"/>
    </source>
</evidence>
<protein>
    <submittedName>
        <fullName evidence="2">Plasmid stabilization protein</fullName>
    </submittedName>
</protein>
<dbReference type="InterPro" id="IPR013321">
    <property type="entry name" value="Arc_rbn_hlx_hlx"/>
</dbReference>
<proteinExistence type="predicted"/>
<sequence length="86" mass="9662">MGHLILKDLDDGLVQRLQSRAAAHGRSPEEELRAILQETLSSPVDGQSDFWNRMAARRARLSAIPFPDSTALIREDRDRRAGLIPE</sequence>
<keyword evidence="3" id="KW-1185">Reference proteome</keyword>
<dbReference type="KEGG" id="azz:DEW08_15700"/>
<dbReference type="InterPro" id="IPR010985">
    <property type="entry name" value="Ribbon_hlx_hlx"/>
</dbReference>
<dbReference type="RefSeq" id="WP_109328665.1">
    <property type="nucleotide sequence ID" value="NZ_CP029353.1"/>
</dbReference>
<name>A0A2S2CSH1_9PROT</name>
<evidence type="ECO:0000313" key="3">
    <source>
        <dbReference type="Proteomes" id="UP000245629"/>
    </source>
</evidence>
<dbReference type="OrthoDB" id="2389872at2"/>
<gene>
    <name evidence="2" type="ORF">DEW08_15700</name>
</gene>
<dbReference type="GO" id="GO:0006355">
    <property type="term" value="P:regulation of DNA-templated transcription"/>
    <property type="evidence" value="ECO:0007669"/>
    <property type="project" value="InterPro"/>
</dbReference>
<dbReference type="AlphaFoldDB" id="A0A2S2CSH1"/>
<organism evidence="2 3">
    <name type="scientific">Azospirillum thermophilum</name>
    <dbReference type="NCBI Taxonomy" id="2202148"/>
    <lineage>
        <taxon>Bacteria</taxon>
        <taxon>Pseudomonadati</taxon>
        <taxon>Pseudomonadota</taxon>
        <taxon>Alphaproteobacteria</taxon>
        <taxon>Rhodospirillales</taxon>
        <taxon>Azospirillaceae</taxon>
        <taxon>Azospirillum</taxon>
    </lineage>
</organism>
<dbReference type="Pfam" id="PF22513">
    <property type="entry name" value="FitA-like_RHH"/>
    <property type="match status" value="1"/>
</dbReference>
<feature type="domain" description="Antitoxin FitA-like ribbon-helix-helix" evidence="1">
    <location>
        <begin position="4"/>
        <end position="39"/>
    </location>
</feature>
<dbReference type="Proteomes" id="UP000245629">
    <property type="component" value="Chromosome 2"/>
</dbReference>